<name>A0A0E9Q2Z6_ANGAN</name>
<keyword evidence="1" id="KW-0812">Transmembrane</keyword>
<keyword evidence="1" id="KW-0472">Membrane</keyword>
<dbReference type="AlphaFoldDB" id="A0A0E9Q2Z6"/>
<keyword evidence="1" id="KW-1133">Transmembrane helix</keyword>
<reference evidence="2" key="1">
    <citation type="submission" date="2014-11" db="EMBL/GenBank/DDBJ databases">
        <authorList>
            <person name="Amaro Gonzalez C."/>
        </authorList>
    </citation>
    <scope>NUCLEOTIDE SEQUENCE</scope>
</reference>
<proteinExistence type="predicted"/>
<evidence type="ECO:0000313" key="2">
    <source>
        <dbReference type="EMBL" id="JAH10488.1"/>
    </source>
</evidence>
<protein>
    <submittedName>
        <fullName evidence="2">Uncharacterized protein</fullName>
    </submittedName>
</protein>
<accession>A0A0E9Q2Z6</accession>
<reference evidence="2" key="2">
    <citation type="journal article" date="2015" name="Fish Shellfish Immunol.">
        <title>Early steps in the European eel (Anguilla anguilla)-Vibrio vulnificus interaction in the gills: Role of the RtxA13 toxin.</title>
        <authorList>
            <person name="Callol A."/>
            <person name="Pajuelo D."/>
            <person name="Ebbesson L."/>
            <person name="Teles M."/>
            <person name="MacKenzie S."/>
            <person name="Amaro C."/>
        </authorList>
    </citation>
    <scope>NUCLEOTIDE SEQUENCE</scope>
</reference>
<evidence type="ECO:0000256" key="1">
    <source>
        <dbReference type="SAM" id="Phobius"/>
    </source>
</evidence>
<feature type="transmembrane region" description="Helical" evidence="1">
    <location>
        <begin position="12"/>
        <end position="31"/>
    </location>
</feature>
<dbReference type="EMBL" id="GBXM01098089">
    <property type="protein sequence ID" value="JAH10488.1"/>
    <property type="molecule type" value="Transcribed_RNA"/>
</dbReference>
<sequence>MLLYTKLFKQNYFPVRVLIGGWVFILMAGYIPRKGTVTLRLCMPNLY</sequence>
<organism evidence="2">
    <name type="scientific">Anguilla anguilla</name>
    <name type="common">European freshwater eel</name>
    <name type="synonym">Muraena anguilla</name>
    <dbReference type="NCBI Taxonomy" id="7936"/>
    <lineage>
        <taxon>Eukaryota</taxon>
        <taxon>Metazoa</taxon>
        <taxon>Chordata</taxon>
        <taxon>Craniata</taxon>
        <taxon>Vertebrata</taxon>
        <taxon>Euteleostomi</taxon>
        <taxon>Actinopterygii</taxon>
        <taxon>Neopterygii</taxon>
        <taxon>Teleostei</taxon>
        <taxon>Anguilliformes</taxon>
        <taxon>Anguillidae</taxon>
        <taxon>Anguilla</taxon>
    </lineage>
</organism>